<dbReference type="Pfam" id="PF01754">
    <property type="entry name" value="zf-A20"/>
    <property type="match status" value="1"/>
</dbReference>
<evidence type="ECO:0000256" key="3">
    <source>
        <dbReference type="ARBA" id="ARBA00022771"/>
    </source>
</evidence>
<dbReference type="PROSITE" id="PS51036">
    <property type="entry name" value="ZF_A20"/>
    <property type="match status" value="1"/>
</dbReference>
<gene>
    <name evidence="8" type="ORF">T459_29207</name>
</gene>
<dbReference type="InterPro" id="IPR035896">
    <property type="entry name" value="AN1-like_Znf"/>
</dbReference>
<evidence type="ECO:0000259" key="7">
    <source>
        <dbReference type="PROSITE" id="PS51039"/>
    </source>
</evidence>
<dbReference type="Pfam" id="PF01428">
    <property type="entry name" value="zf-AN1"/>
    <property type="match status" value="1"/>
</dbReference>
<keyword evidence="4" id="KW-0862">Zinc</keyword>
<evidence type="ECO:0000259" key="6">
    <source>
        <dbReference type="PROSITE" id="PS51036"/>
    </source>
</evidence>
<dbReference type="PROSITE" id="PS51039">
    <property type="entry name" value="ZF_AN1"/>
    <property type="match status" value="1"/>
</dbReference>
<dbReference type="InterPro" id="IPR050652">
    <property type="entry name" value="AN1_A20_ZnFinger"/>
</dbReference>
<organism evidence="8 9">
    <name type="scientific">Capsicum annuum</name>
    <name type="common">Capsicum pepper</name>
    <dbReference type="NCBI Taxonomy" id="4072"/>
    <lineage>
        <taxon>Eukaryota</taxon>
        <taxon>Viridiplantae</taxon>
        <taxon>Streptophyta</taxon>
        <taxon>Embryophyta</taxon>
        <taxon>Tracheophyta</taxon>
        <taxon>Spermatophyta</taxon>
        <taxon>Magnoliopsida</taxon>
        <taxon>eudicotyledons</taxon>
        <taxon>Gunneridae</taxon>
        <taxon>Pentapetalae</taxon>
        <taxon>asterids</taxon>
        <taxon>lamiids</taxon>
        <taxon>Solanales</taxon>
        <taxon>Solanaceae</taxon>
        <taxon>Solanoideae</taxon>
        <taxon>Capsiceae</taxon>
        <taxon>Capsicum</taxon>
    </lineage>
</organism>
<feature type="domain" description="AN1-type" evidence="7">
    <location>
        <begin position="314"/>
        <end position="360"/>
    </location>
</feature>
<sequence length="379" mass="41987">MHVDEVDASLLEGLRPFRPRKFEAITEDKVLAESVDSVDDEPLFPKPDRDLSDCETSLSTRRSCRKLIHNVSGVLSKIDQLKGSKLSYAKQVILNAELIFGTTPQQQALPVEDGFSVSHFLLNEHEMFASFLWMAFGEFLGYTWMCLQHRLKTATILAKGCALQTQISNPKRREVHLGLVLKVDSQGHKPIMGRSQLICTGGSLMVTVQYSNDYKDDKNEEMESSKEIACRALEDPVLCINDCDFLGSAATMNMCSKCQKDMILLKQEHEKLATASSKDVVRRSLSSDESELALAGAAVASADLASQISQVKSKEGLKKCTACRKRVGLTGFNCKCGHLFCAVHHYSDKHNCPFDSRNAGQNAIAKTNPIIVAEKLNRI</sequence>
<comment type="caution">
    <text evidence="8">The sequence shown here is derived from an EMBL/GenBank/DDBJ whole genome shotgun (WGS) entry which is preliminary data.</text>
</comment>
<evidence type="ECO:0000256" key="4">
    <source>
        <dbReference type="ARBA" id="ARBA00022833"/>
    </source>
</evidence>
<accession>A0A2G2Y4W6</accession>
<protein>
    <submittedName>
        <fullName evidence="8">Zinc finger A20 and AN1 domain-containing stress-associated protein 8</fullName>
    </submittedName>
</protein>
<dbReference type="Gramene" id="PHT64782">
    <property type="protein sequence ID" value="PHT64782"/>
    <property type="gene ID" value="T459_29207"/>
</dbReference>
<dbReference type="GO" id="GO:0003677">
    <property type="term" value="F:DNA binding"/>
    <property type="evidence" value="ECO:0007669"/>
    <property type="project" value="InterPro"/>
</dbReference>
<reference evidence="8 9" key="2">
    <citation type="journal article" date="2017" name="Genome Biol.">
        <title>New reference genome sequences of hot pepper reveal the massive evolution of plant disease-resistance genes by retroduplication.</title>
        <authorList>
            <person name="Kim S."/>
            <person name="Park J."/>
            <person name="Yeom S.I."/>
            <person name="Kim Y.M."/>
            <person name="Seo E."/>
            <person name="Kim K.T."/>
            <person name="Kim M.S."/>
            <person name="Lee J.M."/>
            <person name="Cheong K."/>
            <person name="Shin H.S."/>
            <person name="Kim S.B."/>
            <person name="Han K."/>
            <person name="Lee J."/>
            <person name="Park M."/>
            <person name="Lee H.A."/>
            <person name="Lee H.Y."/>
            <person name="Lee Y."/>
            <person name="Oh S."/>
            <person name="Lee J.H."/>
            <person name="Choi E."/>
            <person name="Choi E."/>
            <person name="Lee S.E."/>
            <person name="Jeon J."/>
            <person name="Kim H."/>
            <person name="Choi G."/>
            <person name="Song H."/>
            <person name="Lee J."/>
            <person name="Lee S.C."/>
            <person name="Kwon J.K."/>
            <person name="Lee H.Y."/>
            <person name="Koo N."/>
            <person name="Hong Y."/>
            <person name="Kim R.W."/>
            <person name="Kang W.H."/>
            <person name="Huh J.H."/>
            <person name="Kang B.C."/>
            <person name="Yang T.J."/>
            <person name="Lee Y.H."/>
            <person name="Bennetzen J.L."/>
            <person name="Choi D."/>
        </authorList>
    </citation>
    <scope>NUCLEOTIDE SEQUENCE [LARGE SCALE GENOMIC DNA]</scope>
    <source>
        <strain evidence="9">cv. CM334</strain>
    </source>
</reference>
<keyword evidence="2" id="KW-0479">Metal-binding</keyword>
<evidence type="ECO:0000313" key="9">
    <source>
        <dbReference type="Proteomes" id="UP000222542"/>
    </source>
</evidence>
<dbReference type="GO" id="GO:0008270">
    <property type="term" value="F:zinc ion binding"/>
    <property type="evidence" value="ECO:0007669"/>
    <property type="project" value="UniProtKB-KW"/>
</dbReference>
<feature type="domain" description="A20-type" evidence="6">
    <location>
        <begin position="233"/>
        <end position="267"/>
    </location>
</feature>
<dbReference type="PANTHER" id="PTHR10634">
    <property type="entry name" value="AN1-TYPE ZINC FINGER PROTEIN"/>
    <property type="match status" value="1"/>
</dbReference>
<dbReference type="SUPFAM" id="SSF118310">
    <property type="entry name" value="AN1-like Zinc finger"/>
    <property type="match status" value="1"/>
</dbReference>
<evidence type="ECO:0000256" key="1">
    <source>
        <dbReference type="ARBA" id="ARBA00003732"/>
    </source>
</evidence>
<comment type="function">
    <text evidence="1">May be involved in environmental stress response.</text>
</comment>
<dbReference type="SMART" id="SM00259">
    <property type="entry name" value="ZnF_A20"/>
    <property type="match status" value="1"/>
</dbReference>
<name>A0A2G2Y4W6_CAPAN</name>
<dbReference type="SMART" id="SM00154">
    <property type="entry name" value="ZnF_AN1"/>
    <property type="match status" value="1"/>
</dbReference>
<dbReference type="Gene3D" id="4.10.1110.10">
    <property type="entry name" value="AN1-like Zinc finger"/>
    <property type="match status" value="1"/>
</dbReference>
<evidence type="ECO:0000256" key="2">
    <source>
        <dbReference type="ARBA" id="ARBA00022723"/>
    </source>
</evidence>
<dbReference type="Gene3D" id="1.20.5.4770">
    <property type="match status" value="1"/>
</dbReference>
<dbReference type="InterPro" id="IPR002653">
    <property type="entry name" value="Znf_A20"/>
</dbReference>
<keyword evidence="3 5" id="KW-0863">Zinc-finger</keyword>
<proteinExistence type="predicted"/>
<dbReference type="PANTHER" id="PTHR10634:SF110">
    <property type="entry name" value="ZINC FINGER A20 AND AN1 DOMAIN-CONTAINING STRESS-ASSOCIATED PROTEIN 8"/>
    <property type="match status" value="1"/>
</dbReference>
<evidence type="ECO:0000313" key="8">
    <source>
        <dbReference type="EMBL" id="PHT64782.1"/>
    </source>
</evidence>
<dbReference type="AlphaFoldDB" id="A0A2G2Y4W6"/>
<dbReference type="Proteomes" id="UP000222542">
    <property type="component" value="Unassembled WGS sequence"/>
</dbReference>
<dbReference type="FunFam" id="4.10.1110.10:FF:000001">
    <property type="entry name" value="Zinc finger AN1-type containing 6"/>
    <property type="match status" value="1"/>
</dbReference>
<evidence type="ECO:0000256" key="5">
    <source>
        <dbReference type="PROSITE-ProRule" id="PRU00449"/>
    </source>
</evidence>
<dbReference type="SUPFAM" id="SSF57716">
    <property type="entry name" value="Glucocorticoid receptor-like (DNA-binding domain)"/>
    <property type="match status" value="1"/>
</dbReference>
<dbReference type="InterPro" id="IPR000058">
    <property type="entry name" value="Znf_AN1"/>
</dbReference>
<reference evidence="8 9" key="1">
    <citation type="journal article" date="2014" name="Nat. Genet.">
        <title>Genome sequence of the hot pepper provides insights into the evolution of pungency in Capsicum species.</title>
        <authorList>
            <person name="Kim S."/>
            <person name="Park M."/>
            <person name="Yeom S.I."/>
            <person name="Kim Y.M."/>
            <person name="Lee J.M."/>
            <person name="Lee H.A."/>
            <person name="Seo E."/>
            <person name="Choi J."/>
            <person name="Cheong K."/>
            <person name="Kim K.T."/>
            <person name="Jung K."/>
            <person name="Lee G.W."/>
            <person name="Oh S.K."/>
            <person name="Bae C."/>
            <person name="Kim S.B."/>
            <person name="Lee H.Y."/>
            <person name="Kim S.Y."/>
            <person name="Kim M.S."/>
            <person name="Kang B.C."/>
            <person name="Jo Y.D."/>
            <person name="Yang H.B."/>
            <person name="Jeong H.J."/>
            <person name="Kang W.H."/>
            <person name="Kwon J.K."/>
            <person name="Shin C."/>
            <person name="Lim J.Y."/>
            <person name="Park J.H."/>
            <person name="Huh J.H."/>
            <person name="Kim J.S."/>
            <person name="Kim B.D."/>
            <person name="Cohen O."/>
            <person name="Paran I."/>
            <person name="Suh M.C."/>
            <person name="Lee S.B."/>
            <person name="Kim Y.K."/>
            <person name="Shin Y."/>
            <person name="Noh S.J."/>
            <person name="Park J."/>
            <person name="Seo Y.S."/>
            <person name="Kwon S.Y."/>
            <person name="Kim H.A."/>
            <person name="Park J.M."/>
            <person name="Kim H.J."/>
            <person name="Choi S.B."/>
            <person name="Bosland P.W."/>
            <person name="Reeves G."/>
            <person name="Jo S.H."/>
            <person name="Lee B.W."/>
            <person name="Cho H.T."/>
            <person name="Choi H.S."/>
            <person name="Lee M.S."/>
            <person name="Yu Y."/>
            <person name="Do Choi Y."/>
            <person name="Park B.S."/>
            <person name="van Deynze A."/>
            <person name="Ashrafi H."/>
            <person name="Hill T."/>
            <person name="Kim W.T."/>
            <person name="Pai H.S."/>
            <person name="Ahn H.K."/>
            <person name="Yeam I."/>
            <person name="Giovannoni J.J."/>
            <person name="Rose J.K."/>
            <person name="Sorensen I."/>
            <person name="Lee S.J."/>
            <person name="Kim R.W."/>
            <person name="Choi I.Y."/>
            <person name="Choi B.S."/>
            <person name="Lim J.S."/>
            <person name="Lee Y.H."/>
            <person name="Choi D."/>
        </authorList>
    </citation>
    <scope>NUCLEOTIDE SEQUENCE [LARGE SCALE GENOMIC DNA]</scope>
    <source>
        <strain evidence="9">cv. CM334</strain>
    </source>
</reference>
<keyword evidence="9" id="KW-1185">Reference proteome</keyword>
<dbReference type="EMBL" id="AYRZ02000012">
    <property type="protein sequence ID" value="PHT64782.1"/>
    <property type="molecule type" value="Genomic_DNA"/>
</dbReference>